<proteinExistence type="predicted"/>
<organism evidence="1 2">
    <name type="scientific">Melastoma candidum</name>
    <dbReference type="NCBI Taxonomy" id="119954"/>
    <lineage>
        <taxon>Eukaryota</taxon>
        <taxon>Viridiplantae</taxon>
        <taxon>Streptophyta</taxon>
        <taxon>Embryophyta</taxon>
        <taxon>Tracheophyta</taxon>
        <taxon>Spermatophyta</taxon>
        <taxon>Magnoliopsida</taxon>
        <taxon>eudicotyledons</taxon>
        <taxon>Gunneridae</taxon>
        <taxon>Pentapetalae</taxon>
        <taxon>rosids</taxon>
        <taxon>malvids</taxon>
        <taxon>Myrtales</taxon>
        <taxon>Melastomataceae</taxon>
        <taxon>Melastomatoideae</taxon>
        <taxon>Melastomateae</taxon>
        <taxon>Melastoma</taxon>
    </lineage>
</organism>
<accession>A0ACB9S0J6</accession>
<evidence type="ECO:0000313" key="2">
    <source>
        <dbReference type="Proteomes" id="UP001057402"/>
    </source>
</evidence>
<sequence length="369" mass="40218">MVLKLLMILEGDKAIKENGAQSTNAESRGKRPPWGLVAVTGSSWSGFEKSIALLYSGQLFHGNFSGHLFQSMPEIGTRLIWGSNDFKGLYGYKVFIAISLILGDGLHNLIKIIGLTLMEVFNKSSKMPNLPIVMESLGNNRLNKFPIALEQRKRDKVFLKDKIPLWFALSGYVGLAAVSTARVSMIFPSLRWYLVLRSYIIAPALAFCNSYGTGLTDWSLASTYGKIGLFMIASMVGSNGGIIAGLTACGAVMSSVFNCCRLDARFQDRLLNIILNEINVREPASGNHHGLCDSPTPFLAALAINLLRDVTPKKLSQFIPIPMAMADLSTSGHTLQSTWTGIWTIPSAILSIFRTNSPICMCFGPSGGR</sequence>
<keyword evidence="2" id="KW-1185">Reference proteome</keyword>
<comment type="caution">
    <text evidence="1">The sequence shown here is derived from an EMBL/GenBank/DDBJ whole genome shotgun (WGS) entry which is preliminary data.</text>
</comment>
<reference evidence="2" key="1">
    <citation type="journal article" date="2023" name="Front. Plant Sci.">
        <title>Chromosomal-level genome assembly of Melastoma candidum provides insights into trichome evolution.</title>
        <authorList>
            <person name="Zhong Y."/>
            <person name="Wu W."/>
            <person name="Sun C."/>
            <person name="Zou P."/>
            <person name="Liu Y."/>
            <person name="Dai S."/>
            <person name="Zhou R."/>
        </authorList>
    </citation>
    <scope>NUCLEOTIDE SEQUENCE [LARGE SCALE GENOMIC DNA]</scope>
</reference>
<name>A0ACB9S0J6_9MYRT</name>
<dbReference type="Proteomes" id="UP001057402">
    <property type="component" value="Chromosome 2"/>
</dbReference>
<evidence type="ECO:0000313" key="1">
    <source>
        <dbReference type="EMBL" id="KAI4384143.1"/>
    </source>
</evidence>
<gene>
    <name evidence="1" type="ORF">MLD38_002331</name>
</gene>
<dbReference type="EMBL" id="CM042881">
    <property type="protein sequence ID" value="KAI4384143.1"/>
    <property type="molecule type" value="Genomic_DNA"/>
</dbReference>
<protein>
    <submittedName>
        <fullName evidence="1">Uncharacterized protein</fullName>
    </submittedName>
</protein>